<dbReference type="WBParaSite" id="JU765_v2.g12683.t1">
    <property type="protein sequence ID" value="JU765_v2.g12683.t1"/>
    <property type="gene ID" value="JU765_v2.g12683"/>
</dbReference>
<organism evidence="1 2">
    <name type="scientific">Panagrolaimus sp. JU765</name>
    <dbReference type="NCBI Taxonomy" id="591449"/>
    <lineage>
        <taxon>Eukaryota</taxon>
        <taxon>Metazoa</taxon>
        <taxon>Ecdysozoa</taxon>
        <taxon>Nematoda</taxon>
        <taxon>Chromadorea</taxon>
        <taxon>Rhabditida</taxon>
        <taxon>Tylenchina</taxon>
        <taxon>Panagrolaimomorpha</taxon>
        <taxon>Panagrolaimoidea</taxon>
        <taxon>Panagrolaimidae</taxon>
        <taxon>Panagrolaimus</taxon>
    </lineage>
</organism>
<reference evidence="2" key="1">
    <citation type="submission" date="2022-11" db="UniProtKB">
        <authorList>
            <consortium name="WormBaseParasite"/>
        </authorList>
    </citation>
    <scope>IDENTIFICATION</scope>
</reference>
<protein>
    <submittedName>
        <fullName evidence="2">JmjC domain-containing protein</fullName>
    </submittedName>
</protein>
<sequence>MVMTENMHAANSGIVKQFVKMKIDDLPDSLFPCEATYDQNDIIDIPGRCELPSWVDDVDYGGFVNMKIDDLPDSLFPCEATYDQNDIIDIPGRCELPSWVDDVDYGEMSCSFCHAILYASNVIYCDVCKQEFHKQCAVEEYEEEYIFFHCSTCSAIHGPSKEKDIVAPHRIKFWKESEKLLPVQIPSLGWLLELMKRPLNDSVIRDFLRIYKNEKLFVAHLKSGIKWKFIYVLTSDCDLFKEKPGDDFGINNVIADDTPANVFDVLSQKVVEMKIGTFVKLYKEQNSRRIFEFETEYNSMVPEFHKQFSLNGYEWYQQYNVNCRNNEIYKNEDHVCYVQFSMALSYVNFMITEKNTWIHVLKGKKVFFVIRPSVYNRQLFRRWRRDRQFTTKFFGQYDVKNKMVEYTINVNPGETIFMPSGSIYACFNPVNSVALKGSFYNLFNVDDQTIVYSDYCSYLKRDPHFVTRHVHCLMVHHGPSKEKPIVAPHRKKYWSENEKSLPVQICSIGWIEELRNKDSETSIILDFVQSFNNENKFIRYLNSGIKWKHICLLNAECQLFEKKPDVGFGIDDIFEMLGYEKNLKVFDVLSQESIFMKAATFAKLYKNGHSYKIFECSLSDISKMKMDNIISTPKFQKEFSLDGMDWIKQYCADCEINSLTVNRGLRTFFQISMASSFVNFKIVGKNTWFHVLKGKKIFYVIRSSDRNRKLYESWYCDVNKVTKYFGQYDVEKKMVQYTINVNPGETIFMPSGTIYACFTPINSIAVKGSFYNVYNVDDQVNVNLMFSKLNFVSSTAEQFSFQDTVKIEVEARCDFSSGNRWGDDGLFFYVDGKLFCFKGIICNLLKYENYITFYLEDEGSNCVKVHAFDDFALQLIEELKNGMVKYFECSPNNVRRVTPENVFIKSKFEIALNEKNCKVMDYDSDGYEVRVLPKLNELGFYYLKYVDLAVVVKSVSFIPIGVQFLCMLECTDETETIVKIQTYQCDDTFDEKLPRLALLSNMLVENLEGNVYLNNLAFGSIDFVESDQVRPSLSKWFRRYLKKSVPSVEPVIDVEEVENRVSDPLFVCFSLLTKAKNGDYAIIGSVMNIFPVVDGYVRLEVVDYSNSEVFDVDECMAKSVFGNELNFSIFDYIKLTLKKCDEKLMVKNIEMFDLSDVKKVFVEGLDFLKNL</sequence>
<name>A0AC34Q3P9_9BILA</name>
<dbReference type="Proteomes" id="UP000887576">
    <property type="component" value="Unplaced"/>
</dbReference>
<proteinExistence type="predicted"/>
<evidence type="ECO:0000313" key="1">
    <source>
        <dbReference type="Proteomes" id="UP000887576"/>
    </source>
</evidence>
<evidence type="ECO:0000313" key="2">
    <source>
        <dbReference type="WBParaSite" id="JU765_v2.g12683.t1"/>
    </source>
</evidence>
<accession>A0AC34Q3P9</accession>